<dbReference type="eggNOG" id="COG0391">
    <property type="taxonomic scope" value="Bacteria"/>
</dbReference>
<protein>
    <recommendedName>
        <fullName evidence="4">Gluconeogenesis factor</fullName>
    </recommendedName>
</protein>
<evidence type="ECO:0000256" key="1">
    <source>
        <dbReference type="ARBA" id="ARBA00022490"/>
    </source>
</evidence>
<dbReference type="InterPro" id="IPR038136">
    <property type="entry name" value="CofD-like_dom_sf"/>
</dbReference>
<dbReference type="EMBL" id="CP001013">
    <property type="protein sequence ID" value="ACB36303.1"/>
    <property type="molecule type" value="Genomic_DNA"/>
</dbReference>
<dbReference type="RefSeq" id="WP_012349046.1">
    <property type="nucleotide sequence ID" value="NC_010524.1"/>
</dbReference>
<evidence type="ECO:0000313" key="2">
    <source>
        <dbReference type="EMBL" id="ACB36303.1"/>
    </source>
</evidence>
<gene>
    <name evidence="2" type="ordered locus">Lcho_4051</name>
</gene>
<name>B1XWV4_LEPCP</name>
<dbReference type="OrthoDB" id="5413830at2"/>
<reference evidence="2 3" key="1">
    <citation type="submission" date="2008-03" db="EMBL/GenBank/DDBJ databases">
        <title>Complete sequence of Leptothrix cholodnii SP-6.</title>
        <authorList>
            <consortium name="US DOE Joint Genome Institute"/>
            <person name="Copeland A."/>
            <person name="Lucas S."/>
            <person name="Lapidus A."/>
            <person name="Glavina del Rio T."/>
            <person name="Dalin E."/>
            <person name="Tice H."/>
            <person name="Bruce D."/>
            <person name="Goodwin L."/>
            <person name="Pitluck S."/>
            <person name="Chertkov O."/>
            <person name="Brettin T."/>
            <person name="Detter J.C."/>
            <person name="Han C."/>
            <person name="Kuske C.R."/>
            <person name="Schmutz J."/>
            <person name="Larimer F."/>
            <person name="Land M."/>
            <person name="Hauser L."/>
            <person name="Kyrpides N."/>
            <person name="Lykidis A."/>
            <person name="Emerson D."/>
            <person name="Richardson P."/>
        </authorList>
    </citation>
    <scope>NUCLEOTIDE SEQUENCE [LARGE SCALE GENOMIC DNA]</scope>
    <source>
        <strain evidence="3">ATCC 51168 / LMG 8142 / SP-6</strain>
    </source>
</reference>
<dbReference type="Proteomes" id="UP000001693">
    <property type="component" value="Chromosome"/>
</dbReference>
<organism evidence="2 3">
    <name type="scientific">Leptothrix cholodnii (strain ATCC 51168 / LMG 8142 / SP-6)</name>
    <name type="common">Leptothrix discophora (strain SP-6)</name>
    <dbReference type="NCBI Taxonomy" id="395495"/>
    <lineage>
        <taxon>Bacteria</taxon>
        <taxon>Pseudomonadati</taxon>
        <taxon>Pseudomonadota</taxon>
        <taxon>Betaproteobacteria</taxon>
        <taxon>Burkholderiales</taxon>
        <taxon>Sphaerotilaceae</taxon>
        <taxon>Leptothrix</taxon>
    </lineage>
</organism>
<evidence type="ECO:0008006" key="4">
    <source>
        <dbReference type="Google" id="ProtNLM"/>
    </source>
</evidence>
<dbReference type="InterPro" id="IPR002882">
    <property type="entry name" value="CofD"/>
</dbReference>
<keyword evidence="3" id="KW-1185">Reference proteome</keyword>
<dbReference type="AlphaFoldDB" id="B1XWV4"/>
<dbReference type="PANTHER" id="PTHR30135:SF3">
    <property type="entry name" value="GLUCONEOGENESIS FACTOR-RELATED"/>
    <property type="match status" value="1"/>
</dbReference>
<dbReference type="HOGENOM" id="CLU_044041_1_0_4"/>
<proteinExistence type="predicted"/>
<dbReference type="Pfam" id="PF01933">
    <property type="entry name" value="CofD"/>
    <property type="match status" value="1"/>
</dbReference>
<dbReference type="InterPro" id="IPR010119">
    <property type="entry name" value="Gluconeogen_factor"/>
</dbReference>
<evidence type="ECO:0000313" key="3">
    <source>
        <dbReference type="Proteomes" id="UP000001693"/>
    </source>
</evidence>
<dbReference type="STRING" id="395495.Lcho_4051"/>
<dbReference type="SUPFAM" id="SSF142338">
    <property type="entry name" value="CofD-like"/>
    <property type="match status" value="1"/>
</dbReference>
<accession>B1XWV4</accession>
<dbReference type="CDD" id="cd07187">
    <property type="entry name" value="YvcK_like"/>
    <property type="match status" value="1"/>
</dbReference>
<dbReference type="PANTHER" id="PTHR30135">
    <property type="entry name" value="UNCHARACTERIZED PROTEIN YVCK-RELATED"/>
    <property type="match status" value="1"/>
</dbReference>
<dbReference type="GO" id="GO:0043743">
    <property type="term" value="F:LPPG:FO 2-phospho-L-lactate transferase activity"/>
    <property type="evidence" value="ECO:0007669"/>
    <property type="project" value="InterPro"/>
</dbReference>
<dbReference type="Gene3D" id="3.40.50.10680">
    <property type="entry name" value="CofD-like domains"/>
    <property type="match status" value="1"/>
</dbReference>
<dbReference type="KEGG" id="lch:Lcho_4051"/>
<sequence>MKRIVMFGGGSGSRDITMALCRQRYEVTRVVPAWDSGGSSRALRAALGILAMGDIRQALMTMAHGEGRVSSVVRFFNARLSETSSQPDLLAEFDFYVSGAHPLLATMEPGIRGAILNYLRVFQSNIAGDFDFCRGSIGNFVLTGAYFAHGRDINTAIFVFRKLCAIDGHVWPSTADDTVELRAVLRDGQVVRGQERITDLNAEQAQAGIERVELLHAGDGRPAASRPAANPAVLEAIGTADLMLFGPGSFYTSTLPHLSVAGIAEAIRAAPPQVPKVFVGNILECPETIGGTVAEQVRALLQAGGPGSLTHVLLNRGWVPFERVAKGFRYLHEGVLPEGGPGLLADDFEDPWHRGRHDAPKVVELLGELITRSGPAPN</sequence>
<keyword evidence="1" id="KW-0963">Cytoplasm</keyword>